<proteinExistence type="predicted"/>
<dbReference type="GO" id="GO:0005524">
    <property type="term" value="F:ATP binding"/>
    <property type="evidence" value="ECO:0007669"/>
    <property type="project" value="InterPro"/>
</dbReference>
<organism evidence="3 4">
    <name type="scientific">Streptomyces tateyamensis</name>
    <dbReference type="NCBI Taxonomy" id="565073"/>
    <lineage>
        <taxon>Bacteria</taxon>
        <taxon>Bacillati</taxon>
        <taxon>Actinomycetota</taxon>
        <taxon>Actinomycetes</taxon>
        <taxon>Kitasatosporales</taxon>
        <taxon>Streptomycetaceae</taxon>
        <taxon>Streptomyces</taxon>
    </lineage>
</organism>
<sequence length="387" mass="41955">MVNGYRIVSSPTNAGGGKCLWAFAEKDDTQYFIKQFLKPKRPGPSSPGSEQSKRRRLALCEEFEQRHRAIMRVLTPDMPGGGHLVLATDFFAAGSTYYKVTARIDTSTLDQPQSLDPRHKAVLLKTLMVSLQLLHGIDVVHGDLKPANVLIQKQGTSAFYVAKLIDFDDSYLSGNPPAPDEIAGDSLYGAPEWLRYLQQDPSVKPRELTCAVDIFALGLMIHQYLTGGLPGYLDRYSSPADALNAGAELVLDSRLTDQMRGLLRGMLAADPRARPRVGTVLTALKDPEVCELRYRRPGTSRSAVPPPSAPAPAEVTHTTGPGELPLSRVRGIARLVPPELATCPPVATEPAAPPTPVTPPAPEPPGAATEPEAPKSRVRIRLRDPRS</sequence>
<dbReference type="Proteomes" id="UP000248039">
    <property type="component" value="Unassembled WGS sequence"/>
</dbReference>
<dbReference type="AlphaFoldDB" id="A0A2V4NR28"/>
<protein>
    <submittedName>
        <fullName evidence="3">Serine/threonine protein kinase</fullName>
    </submittedName>
</protein>
<feature type="compositionally biased region" description="Pro residues" evidence="1">
    <location>
        <begin position="351"/>
        <end position="365"/>
    </location>
</feature>
<dbReference type="GO" id="GO:0005737">
    <property type="term" value="C:cytoplasm"/>
    <property type="evidence" value="ECO:0007669"/>
    <property type="project" value="TreeGrafter"/>
</dbReference>
<feature type="domain" description="Protein kinase" evidence="2">
    <location>
        <begin position="5"/>
        <end position="289"/>
    </location>
</feature>
<keyword evidence="3" id="KW-0808">Transferase</keyword>
<evidence type="ECO:0000259" key="2">
    <source>
        <dbReference type="PROSITE" id="PS50011"/>
    </source>
</evidence>
<dbReference type="EMBL" id="PYBW01000050">
    <property type="protein sequence ID" value="PYC78430.1"/>
    <property type="molecule type" value="Genomic_DNA"/>
</dbReference>
<name>A0A2V4NR28_9ACTN</name>
<reference evidence="3 4" key="1">
    <citation type="submission" date="2018-03" db="EMBL/GenBank/DDBJ databases">
        <title>Bioinformatic expansion and discovery of thiopeptide antibiotics.</title>
        <authorList>
            <person name="Schwalen C.J."/>
            <person name="Hudson G.A."/>
            <person name="Mitchell D.A."/>
        </authorList>
    </citation>
    <scope>NUCLEOTIDE SEQUENCE [LARGE SCALE GENOMIC DNA]</scope>
    <source>
        <strain evidence="3 4">ATCC 21389</strain>
    </source>
</reference>
<dbReference type="SUPFAM" id="SSF56112">
    <property type="entry name" value="Protein kinase-like (PK-like)"/>
    <property type="match status" value="1"/>
</dbReference>
<comment type="caution">
    <text evidence="3">The sequence shown here is derived from an EMBL/GenBank/DDBJ whole genome shotgun (WGS) entry which is preliminary data.</text>
</comment>
<dbReference type="Pfam" id="PF00069">
    <property type="entry name" value="Pkinase"/>
    <property type="match status" value="1"/>
</dbReference>
<keyword evidence="3" id="KW-0723">Serine/threonine-protein kinase</keyword>
<dbReference type="GO" id="GO:0004674">
    <property type="term" value="F:protein serine/threonine kinase activity"/>
    <property type="evidence" value="ECO:0007669"/>
    <property type="project" value="UniProtKB-KW"/>
</dbReference>
<gene>
    <name evidence="3" type="ORF">C7C46_16340</name>
</gene>
<dbReference type="InterPro" id="IPR008271">
    <property type="entry name" value="Ser/Thr_kinase_AS"/>
</dbReference>
<feature type="region of interest" description="Disordered" evidence="1">
    <location>
        <begin position="340"/>
        <end position="387"/>
    </location>
</feature>
<evidence type="ECO:0000313" key="4">
    <source>
        <dbReference type="Proteomes" id="UP000248039"/>
    </source>
</evidence>
<accession>A0A2V4NR28</accession>
<dbReference type="InterPro" id="IPR011009">
    <property type="entry name" value="Kinase-like_dom_sf"/>
</dbReference>
<feature type="region of interest" description="Disordered" evidence="1">
    <location>
        <begin position="295"/>
        <end position="325"/>
    </location>
</feature>
<evidence type="ECO:0000256" key="1">
    <source>
        <dbReference type="SAM" id="MobiDB-lite"/>
    </source>
</evidence>
<dbReference type="OrthoDB" id="9788659at2"/>
<dbReference type="SMART" id="SM00220">
    <property type="entry name" value="S_TKc"/>
    <property type="match status" value="1"/>
</dbReference>
<keyword evidence="3" id="KW-0418">Kinase</keyword>
<dbReference type="InterPro" id="IPR000719">
    <property type="entry name" value="Prot_kinase_dom"/>
</dbReference>
<dbReference type="PANTHER" id="PTHR44167:SF18">
    <property type="entry name" value="PROTEIN KINASE DOMAIN-CONTAINING PROTEIN"/>
    <property type="match status" value="1"/>
</dbReference>
<dbReference type="PROSITE" id="PS00108">
    <property type="entry name" value="PROTEIN_KINASE_ST"/>
    <property type="match status" value="1"/>
</dbReference>
<dbReference type="PROSITE" id="PS50011">
    <property type="entry name" value="PROTEIN_KINASE_DOM"/>
    <property type="match status" value="1"/>
</dbReference>
<dbReference type="Gene3D" id="1.10.510.10">
    <property type="entry name" value="Transferase(Phosphotransferase) domain 1"/>
    <property type="match status" value="1"/>
</dbReference>
<dbReference type="PANTHER" id="PTHR44167">
    <property type="entry name" value="OVARIAN-SPECIFIC SERINE/THREONINE-PROTEIN KINASE LOK-RELATED"/>
    <property type="match status" value="1"/>
</dbReference>
<evidence type="ECO:0000313" key="3">
    <source>
        <dbReference type="EMBL" id="PYC78430.1"/>
    </source>
</evidence>
<keyword evidence="4" id="KW-1185">Reference proteome</keyword>